<evidence type="ECO:0000313" key="3">
    <source>
        <dbReference type="Proteomes" id="UP001603857"/>
    </source>
</evidence>
<gene>
    <name evidence="2" type="ORF">Fmac_032408</name>
</gene>
<name>A0ABD1L4S9_9FABA</name>
<evidence type="ECO:0000313" key="2">
    <source>
        <dbReference type="EMBL" id="KAL2318532.1"/>
    </source>
</evidence>
<protein>
    <submittedName>
        <fullName evidence="2">Uncharacterized protein</fullName>
    </submittedName>
</protein>
<proteinExistence type="predicted"/>
<feature type="compositionally biased region" description="Low complexity" evidence="1">
    <location>
        <begin position="173"/>
        <end position="185"/>
    </location>
</feature>
<reference evidence="2 3" key="1">
    <citation type="submission" date="2024-08" db="EMBL/GenBank/DDBJ databases">
        <title>Insights into the chromosomal genome structure of Flemingia macrophylla.</title>
        <authorList>
            <person name="Ding Y."/>
            <person name="Zhao Y."/>
            <person name="Bi W."/>
            <person name="Wu M."/>
            <person name="Zhao G."/>
            <person name="Gong Y."/>
            <person name="Li W."/>
            <person name="Zhang P."/>
        </authorList>
    </citation>
    <scope>NUCLEOTIDE SEQUENCE [LARGE SCALE GENOMIC DNA]</scope>
    <source>
        <strain evidence="2">DYQJB</strain>
        <tissue evidence="2">Leaf</tissue>
    </source>
</reference>
<dbReference type="Proteomes" id="UP001603857">
    <property type="component" value="Unassembled WGS sequence"/>
</dbReference>
<dbReference type="EMBL" id="JBGMDY010000011">
    <property type="protein sequence ID" value="KAL2318532.1"/>
    <property type="molecule type" value="Genomic_DNA"/>
</dbReference>
<accession>A0ABD1L4S9</accession>
<keyword evidence="3" id="KW-1185">Reference proteome</keyword>
<dbReference type="AlphaFoldDB" id="A0ABD1L4S9"/>
<evidence type="ECO:0000256" key="1">
    <source>
        <dbReference type="SAM" id="MobiDB-lite"/>
    </source>
</evidence>
<feature type="region of interest" description="Disordered" evidence="1">
    <location>
        <begin position="173"/>
        <end position="193"/>
    </location>
</feature>
<organism evidence="2 3">
    <name type="scientific">Flemingia macrophylla</name>
    <dbReference type="NCBI Taxonomy" id="520843"/>
    <lineage>
        <taxon>Eukaryota</taxon>
        <taxon>Viridiplantae</taxon>
        <taxon>Streptophyta</taxon>
        <taxon>Embryophyta</taxon>
        <taxon>Tracheophyta</taxon>
        <taxon>Spermatophyta</taxon>
        <taxon>Magnoliopsida</taxon>
        <taxon>eudicotyledons</taxon>
        <taxon>Gunneridae</taxon>
        <taxon>Pentapetalae</taxon>
        <taxon>rosids</taxon>
        <taxon>fabids</taxon>
        <taxon>Fabales</taxon>
        <taxon>Fabaceae</taxon>
        <taxon>Papilionoideae</taxon>
        <taxon>50 kb inversion clade</taxon>
        <taxon>NPAAA clade</taxon>
        <taxon>indigoferoid/millettioid clade</taxon>
        <taxon>Phaseoleae</taxon>
        <taxon>Flemingia</taxon>
    </lineage>
</organism>
<sequence>MKDPQEKNVGPTKRWGPHKKLTIKVDPIVDKAKQEKHMAKTCQDTDMILMSVKRMEAHIMHYCSKLYGEDNQCVENDLVSMVIPDLITLEEKEMLTSMSTMEKMEKEQSKSRFVILTSEVKEHPISLTSLIFFFEYLACTPIFNLQVVIVGLDASNRVFVGINVDFPSIHSTTRSMSSSSSWPTCPSTPRPPSAPLPSLLPLTTIAASSSRNFTTPPPPRRPNPHHLDPNPRFTLFSHFFARHFGTHHLLRYIEPFFLKPHHNALALNLTDNPDPSLLALAALEAVNRSHTPYGACLPNMVVLDSNRGVTSSQWLITRA</sequence>
<comment type="caution">
    <text evidence="2">The sequence shown here is derived from an EMBL/GenBank/DDBJ whole genome shotgun (WGS) entry which is preliminary data.</text>
</comment>